<dbReference type="GO" id="GO:0005506">
    <property type="term" value="F:iron ion binding"/>
    <property type="evidence" value="ECO:0007669"/>
    <property type="project" value="InterPro"/>
</dbReference>
<dbReference type="STRING" id="77044.A0A1W2TPD5"/>
<comment type="cofactor">
    <cofactor evidence="1">
        <name>heme</name>
        <dbReference type="ChEBI" id="CHEBI:30413"/>
    </cofactor>
</comment>
<dbReference type="InterPro" id="IPR036396">
    <property type="entry name" value="Cyt_P450_sf"/>
</dbReference>
<evidence type="ECO:0000256" key="7">
    <source>
        <dbReference type="ARBA" id="ARBA00022989"/>
    </source>
</evidence>
<evidence type="ECO:0000256" key="5">
    <source>
        <dbReference type="ARBA" id="ARBA00022692"/>
    </source>
</evidence>
<dbReference type="PANTHER" id="PTHR24305">
    <property type="entry name" value="CYTOCHROME P450"/>
    <property type="match status" value="1"/>
</dbReference>
<name>A0A1W2TPD5_ROSNE</name>
<evidence type="ECO:0000256" key="2">
    <source>
        <dbReference type="ARBA" id="ARBA00004370"/>
    </source>
</evidence>
<dbReference type="GO" id="GO:0016705">
    <property type="term" value="F:oxidoreductase activity, acting on paired donors, with incorporation or reduction of molecular oxygen"/>
    <property type="evidence" value="ECO:0007669"/>
    <property type="project" value="InterPro"/>
</dbReference>
<keyword evidence="5 12" id="KW-0812">Transmembrane</keyword>
<dbReference type="AlphaFoldDB" id="A0A1W2TPD5"/>
<evidence type="ECO:0000313" key="14">
    <source>
        <dbReference type="Proteomes" id="UP000054516"/>
    </source>
</evidence>
<dbReference type="OrthoDB" id="6692864at2759"/>
<keyword evidence="4" id="KW-0349">Heme</keyword>
<evidence type="ECO:0000256" key="9">
    <source>
        <dbReference type="ARBA" id="ARBA00023004"/>
    </source>
</evidence>
<keyword evidence="10" id="KW-0503">Monooxygenase</keyword>
<keyword evidence="6" id="KW-0479">Metal-binding</keyword>
<evidence type="ECO:0000256" key="6">
    <source>
        <dbReference type="ARBA" id="ARBA00022723"/>
    </source>
</evidence>
<evidence type="ECO:0000256" key="4">
    <source>
        <dbReference type="ARBA" id="ARBA00022617"/>
    </source>
</evidence>
<sequence>MDTSMSDMGYKSAAGLVSSGIGAALAILLHSLLFVRGEWHVYAPQILISHASLLLLSIANVHAGVAVATYSYFCCILLSIATYRVFFHRLHSFPGPWYARVTKLWHLWAARNSKNHLVLDKLHRRFGDFVRTGPSEITVFHPAVFSIMDAPQGVCVKSEWYDLLHPYKALVTARSKSIHGARRRQWSKCFSTKAIRYHESKIFTHIVELDQYIESLARKGEPVQARDMFFWFGFDAMSDFVFCKSFNMLRDHGWHHIIVRLQRAMSLLGPFSPVPWVVQLGFRLLPDIWKLRDWRETVEWCRQQILSRLEDEDPARPSYDLVHYLVDTRSKEISEEDLFWLRGDSLLAIVAGRFVPQSDSLFHCFFRLLMFRTSSTVSPLHMFSSAYSASSPSIRIRSTSCTTRLPILILSSSIPPFSKFGTSCHI</sequence>
<evidence type="ECO:0000256" key="3">
    <source>
        <dbReference type="ARBA" id="ARBA00010617"/>
    </source>
</evidence>
<keyword evidence="7 12" id="KW-1133">Transmembrane helix</keyword>
<protein>
    <submittedName>
        <fullName evidence="13">Putative cytochrome p450</fullName>
    </submittedName>
</protein>
<dbReference type="Proteomes" id="UP000054516">
    <property type="component" value="Unassembled WGS sequence"/>
</dbReference>
<evidence type="ECO:0000256" key="12">
    <source>
        <dbReference type="SAM" id="Phobius"/>
    </source>
</evidence>
<proteinExistence type="inferred from homology"/>
<evidence type="ECO:0000256" key="10">
    <source>
        <dbReference type="ARBA" id="ARBA00023033"/>
    </source>
</evidence>
<keyword evidence="9" id="KW-0408">Iron</keyword>
<dbReference type="GO" id="GO:0016020">
    <property type="term" value="C:membrane"/>
    <property type="evidence" value="ECO:0007669"/>
    <property type="project" value="UniProtKB-SubCell"/>
</dbReference>
<feature type="transmembrane region" description="Helical" evidence="12">
    <location>
        <begin position="12"/>
        <end position="35"/>
    </location>
</feature>
<keyword evidence="14" id="KW-1185">Reference proteome</keyword>
<dbReference type="GO" id="GO:0004497">
    <property type="term" value="F:monooxygenase activity"/>
    <property type="evidence" value="ECO:0007669"/>
    <property type="project" value="UniProtKB-KW"/>
</dbReference>
<comment type="similarity">
    <text evidence="3">Belongs to the cytochrome P450 family.</text>
</comment>
<gene>
    <name evidence="13" type="ORF">SAMD00023353_4201090</name>
</gene>
<dbReference type="EMBL" id="DF977487">
    <property type="protein sequence ID" value="GAP90252.2"/>
    <property type="molecule type" value="Genomic_DNA"/>
</dbReference>
<reference evidence="13" key="1">
    <citation type="submission" date="2016-03" db="EMBL/GenBank/DDBJ databases">
        <title>Draft genome sequence of Rosellinia necatrix.</title>
        <authorList>
            <person name="Kanematsu S."/>
        </authorList>
    </citation>
    <scope>NUCLEOTIDE SEQUENCE [LARGE SCALE GENOMIC DNA]</scope>
    <source>
        <strain evidence="13">W97</strain>
    </source>
</reference>
<dbReference type="PANTHER" id="PTHR24305:SF112">
    <property type="entry name" value="L-ORNITHINE-N5-MONOOXYGENASE (EUROFUNG)"/>
    <property type="match status" value="1"/>
</dbReference>
<keyword evidence="11 12" id="KW-0472">Membrane</keyword>
<comment type="subcellular location">
    <subcellularLocation>
        <location evidence="2">Membrane</location>
    </subcellularLocation>
</comment>
<dbReference type="InterPro" id="IPR050121">
    <property type="entry name" value="Cytochrome_P450_monoxygenase"/>
</dbReference>
<organism evidence="13">
    <name type="scientific">Rosellinia necatrix</name>
    <name type="common">White root-rot fungus</name>
    <dbReference type="NCBI Taxonomy" id="77044"/>
    <lineage>
        <taxon>Eukaryota</taxon>
        <taxon>Fungi</taxon>
        <taxon>Dikarya</taxon>
        <taxon>Ascomycota</taxon>
        <taxon>Pezizomycotina</taxon>
        <taxon>Sordariomycetes</taxon>
        <taxon>Xylariomycetidae</taxon>
        <taxon>Xylariales</taxon>
        <taxon>Xylariaceae</taxon>
        <taxon>Rosellinia</taxon>
    </lineage>
</organism>
<evidence type="ECO:0000256" key="8">
    <source>
        <dbReference type="ARBA" id="ARBA00023002"/>
    </source>
</evidence>
<dbReference type="SUPFAM" id="SSF48264">
    <property type="entry name" value="Cytochrome P450"/>
    <property type="match status" value="1"/>
</dbReference>
<dbReference type="Gene3D" id="1.10.630.10">
    <property type="entry name" value="Cytochrome P450"/>
    <property type="match status" value="1"/>
</dbReference>
<accession>A0A1W2TPD5</accession>
<evidence type="ECO:0000256" key="1">
    <source>
        <dbReference type="ARBA" id="ARBA00001971"/>
    </source>
</evidence>
<keyword evidence="8" id="KW-0560">Oxidoreductase</keyword>
<dbReference type="GO" id="GO:0020037">
    <property type="term" value="F:heme binding"/>
    <property type="evidence" value="ECO:0007669"/>
    <property type="project" value="InterPro"/>
</dbReference>
<evidence type="ECO:0000313" key="13">
    <source>
        <dbReference type="EMBL" id="GAP90252.2"/>
    </source>
</evidence>
<evidence type="ECO:0000256" key="11">
    <source>
        <dbReference type="ARBA" id="ARBA00023136"/>
    </source>
</evidence>
<feature type="transmembrane region" description="Helical" evidence="12">
    <location>
        <begin position="69"/>
        <end position="87"/>
    </location>
</feature>
<feature type="transmembrane region" description="Helical" evidence="12">
    <location>
        <begin position="42"/>
        <end position="63"/>
    </location>
</feature>